<accession>C7CKU8</accession>
<reference evidence="2" key="1">
    <citation type="journal article" date="2009" name="PLoS ONE">
        <title>Methylobacterium genome sequences: a reference blueprint to investigate microbial metabolism of C1 compounds from natural and industrial sources.</title>
        <authorList>
            <person name="Vuilleumier S."/>
            <person name="Chistoserdova L."/>
            <person name="Lee M.-C."/>
            <person name="Bringel F."/>
            <person name="Lajus A."/>
            <person name="Zhou Y."/>
            <person name="Gourion B."/>
            <person name="Barbe V."/>
            <person name="Chang J."/>
            <person name="Cruveiller S."/>
            <person name="Dossat C."/>
            <person name="Gillett W."/>
            <person name="Gruffaz C."/>
            <person name="Haugen E."/>
            <person name="Hourcade E."/>
            <person name="Levy R."/>
            <person name="Mangenot S."/>
            <person name="Muller E."/>
            <person name="Nadalig T."/>
            <person name="Pagni M."/>
            <person name="Penny C."/>
            <person name="Peyraud R."/>
            <person name="Robinson D.G."/>
            <person name="Roche D."/>
            <person name="Rouy Z."/>
            <person name="Saenampechek C."/>
            <person name="Salvignol G."/>
            <person name="Vallenet D."/>
            <person name="Wu Z."/>
            <person name="Marx C.J."/>
            <person name="Vorholt J.A."/>
            <person name="Olson M.V."/>
            <person name="Kaul R."/>
            <person name="Weissenbach J."/>
            <person name="Medigue C."/>
            <person name="Lidstrom M.E."/>
        </authorList>
    </citation>
    <scope>NUCLEOTIDE SEQUENCE [LARGE SCALE GENOMIC DNA]</scope>
    <source>
        <strain evidence="2">DSM 6343 / CIP 106787 / DM4</strain>
    </source>
</reference>
<dbReference type="Proteomes" id="UP000008070">
    <property type="component" value="Chromosome"/>
</dbReference>
<dbReference type="AlphaFoldDB" id="C7CKU8"/>
<evidence type="ECO:0000313" key="1">
    <source>
        <dbReference type="EMBL" id="CAX23650.1"/>
    </source>
</evidence>
<dbReference type="KEGG" id="mdi:METDI2068"/>
<protein>
    <submittedName>
        <fullName evidence="1">Uncharacterized protein</fullName>
    </submittedName>
</protein>
<gene>
    <name evidence="1" type="ORF">METD_I2068</name>
</gene>
<proteinExistence type="predicted"/>
<evidence type="ECO:0000313" key="2">
    <source>
        <dbReference type="Proteomes" id="UP000008070"/>
    </source>
</evidence>
<dbReference type="HOGENOM" id="CLU_2508878_0_0_5"/>
<dbReference type="EMBL" id="FP103042">
    <property type="protein sequence ID" value="CAX23650.1"/>
    <property type="molecule type" value="Genomic_DNA"/>
</dbReference>
<sequence length="85" mass="9517">MQRFQPLLQAGAALLPPQLVADSELDGFRERNALPLDQEADEAVRFHIAEVQGHKRLAGGQCRKPVRMMYMPAKLRASRDSSQDS</sequence>
<name>C7CKU8_METED</name>
<organism evidence="1 2">
    <name type="scientific">Methylorubrum extorquens (strain DSM 6343 / CIP 106787 / DM4)</name>
    <name type="common">Methylobacterium extorquens</name>
    <dbReference type="NCBI Taxonomy" id="661410"/>
    <lineage>
        <taxon>Bacteria</taxon>
        <taxon>Pseudomonadati</taxon>
        <taxon>Pseudomonadota</taxon>
        <taxon>Alphaproteobacteria</taxon>
        <taxon>Hyphomicrobiales</taxon>
        <taxon>Methylobacteriaceae</taxon>
        <taxon>Methylorubrum</taxon>
    </lineage>
</organism>